<evidence type="ECO:0000256" key="1">
    <source>
        <dbReference type="ARBA" id="ARBA00004141"/>
    </source>
</evidence>
<feature type="transmembrane region" description="Helical" evidence="7">
    <location>
        <begin position="159"/>
        <end position="179"/>
    </location>
</feature>
<feature type="transmembrane region" description="Helical" evidence="7">
    <location>
        <begin position="288"/>
        <end position="306"/>
    </location>
</feature>
<dbReference type="AlphaFoldDB" id="A0AAN7W794"/>
<comment type="caution">
    <text evidence="8">The sequence shown here is derived from an EMBL/GenBank/DDBJ whole genome shotgun (WGS) entry which is preliminary data.</text>
</comment>
<keyword evidence="6 7" id="KW-0472">Membrane</keyword>
<keyword evidence="5 7" id="KW-1133">Transmembrane helix</keyword>
<comment type="similarity">
    <text evidence="2">Belongs to the major facilitator superfamily. TCR/Tet family.</text>
</comment>
<protein>
    <recommendedName>
        <fullName evidence="10">Major facilitator superfamily (MFS) profile domain-containing protein</fullName>
    </recommendedName>
</protein>
<feature type="transmembrane region" description="Helical" evidence="7">
    <location>
        <begin position="262"/>
        <end position="282"/>
    </location>
</feature>
<name>A0AAN7W794_9PEZI</name>
<feature type="transmembrane region" description="Helical" evidence="7">
    <location>
        <begin position="40"/>
        <end position="64"/>
    </location>
</feature>
<reference evidence="8" key="1">
    <citation type="submission" date="2023-08" db="EMBL/GenBank/DDBJ databases">
        <title>Black Yeasts Isolated from many extreme environments.</title>
        <authorList>
            <person name="Coleine C."/>
            <person name="Stajich J.E."/>
            <person name="Selbmann L."/>
        </authorList>
    </citation>
    <scope>NUCLEOTIDE SEQUENCE</scope>
    <source>
        <strain evidence="8">CCFEE 5810</strain>
    </source>
</reference>
<feature type="transmembrane region" description="Helical" evidence="7">
    <location>
        <begin position="84"/>
        <end position="106"/>
    </location>
</feature>
<evidence type="ECO:0000256" key="4">
    <source>
        <dbReference type="ARBA" id="ARBA00022692"/>
    </source>
</evidence>
<feature type="transmembrane region" description="Helical" evidence="7">
    <location>
        <begin position="6"/>
        <end position="28"/>
    </location>
</feature>
<dbReference type="PANTHER" id="PTHR23501:SF12">
    <property type="entry name" value="MAJOR FACILITATOR SUPERFAMILY (MFS) PROFILE DOMAIN-CONTAINING PROTEIN-RELATED"/>
    <property type="match status" value="1"/>
</dbReference>
<evidence type="ECO:0000256" key="7">
    <source>
        <dbReference type="SAM" id="Phobius"/>
    </source>
</evidence>
<dbReference type="PANTHER" id="PTHR23501">
    <property type="entry name" value="MAJOR FACILITATOR SUPERFAMILY"/>
    <property type="match status" value="1"/>
</dbReference>
<dbReference type="GO" id="GO:0005886">
    <property type="term" value="C:plasma membrane"/>
    <property type="evidence" value="ECO:0007669"/>
    <property type="project" value="TreeGrafter"/>
</dbReference>
<comment type="subcellular location">
    <subcellularLocation>
        <location evidence="1">Membrane</location>
        <topology evidence="1">Multi-pass membrane protein</topology>
    </subcellularLocation>
</comment>
<evidence type="ECO:0000313" key="8">
    <source>
        <dbReference type="EMBL" id="KAK5695454.1"/>
    </source>
</evidence>
<feature type="transmembrane region" description="Helical" evidence="7">
    <location>
        <begin position="127"/>
        <end position="153"/>
    </location>
</feature>
<accession>A0AAN7W794</accession>
<evidence type="ECO:0000313" key="9">
    <source>
        <dbReference type="Proteomes" id="UP001310594"/>
    </source>
</evidence>
<feature type="transmembrane region" description="Helical" evidence="7">
    <location>
        <begin position="199"/>
        <end position="225"/>
    </location>
</feature>
<dbReference type="Proteomes" id="UP001310594">
    <property type="component" value="Unassembled WGS sequence"/>
</dbReference>
<evidence type="ECO:0000256" key="2">
    <source>
        <dbReference type="ARBA" id="ARBA00007520"/>
    </source>
</evidence>
<dbReference type="GO" id="GO:0022857">
    <property type="term" value="F:transmembrane transporter activity"/>
    <property type="evidence" value="ECO:0007669"/>
    <property type="project" value="TreeGrafter"/>
</dbReference>
<dbReference type="EMBL" id="JAVRQU010000014">
    <property type="protein sequence ID" value="KAK5695454.1"/>
    <property type="molecule type" value="Genomic_DNA"/>
</dbReference>
<keyword evidence="4 7" id="KW-0812">Transmembrane</keyword>
<evidence type="ECO:0008006" key="10">
    <source>
        <dbReference type="Google" id="ProtNLM"/>
    </source>
</evidence>
<proteinExistence type="inferred from homology"/>
<sequence length="429" mass="44509">MDALIAGRVVSGIGGMGINIGTMTYIAISTTSSERPLYMAILAVFYALGSMCGTESRLSVLLLTQSRRLGPVVSGAFADSPAGWRWSFYLCAFVQAAVSPVGLLLLPSVDPGKTSGSVMARIKKLDLLGFSLWAGAVSCFEIFICYGGAIWTWNASGTIALIVLSAVFAIGFGAQQIFLVSRPDRILPVHLLRKAEYCALFACTATAMGAVYIVVFFLPLFFQFARSDSALAAGVKLLPSIGTITAAGLISGALMSKIPVYLPWYAIGSVMVLGGGVLLRLVRMDTSASYLMGASVLVSVGAGLYAQLGFTIAQVKAQAIDVPAATALLGLAQIGGINVCLAVANAVFLNQAAAKLHAVFPSAPHNEIINAISGTGSGFLEGLAPDLKDIAIAQIVDTIGQVFDGVVVAGGLSVLLCSVLNRKRLSGVE</sequence>
<dbReference type="SUPFAM" id="SSF103473">
    <property type="entry name" value="MFS general substrate transporter"/>
    <property type="match status" value="1"/>
</dbReference>
<gene>
    <name evidence="8" type="ORF">LTR97_008962</name>
</gene>
<dbReference type="InterPro" id="IPR036259">
    <property type="entry name" value="MFS_trans_sf"/>
</dbReference>
<keyword evidence="3" id="KW-0813">Transport</keyword>
<evidence type="ECO:0000256" key="3">
    <source>
        <dbReference type="ARBA" id="ARBA00022448"/>
    </source>
</evidence>
<dbReference type="Gene3D" id="1.20.1250.20">
    <property type="entry name" value="MFS general substrate transporter like domains"/>
    <property type="match status" value="1"/>
</dbReference>
<evidence type="ECO:0000256" key="6">
    <source>
        <dbReference type="ARBA" id="ARBA00023136"/>
    </source>
</evidence>
<evidence type="ECO:0000256" key="5">
    <source>
        <dbReference type="ARBA" id="ARBA00022989"/>
    </source>
</evidence>
<organism evidence="8 9">
    <name type="scientific">Elasticomyces elasticus</name>
    <dbReference type="NCBI Taxonomy" id="574655"/>
    <lineage>
        <taxon>Eukaryota</taxon>
        <taxon>Fungi</taxon>
        <taxon>Dikarya</taxon>
        <taxon>Ascomycota</taxon>
        <taxon>Pezizomycotina</taxon>
        <taxon>Dothideomycetes</taxon>
        <taxon>Dothideomycetidae</taxon>
        <taxon>Mycosphaerellales</taxon>
        <taxon>Teratosphaeriaceae</taxon>
        <taxon>Elasticomyces</taxon>
    </lineage>
</organism>
<feature type="transmembrane region" description="Helical" evidence="7">
    <location>
        <begin position="237"/>
        <end position="255"/>
    </location>
</feature>